<dbReference type="PANTHER" id="PTHR46825:SF7">
    <property type="entry name" value="D-ALANYL-D-ALANINE CARBOXYPEPTIDASE"/>
    <property type="match status" value="1"/>
</dbReference>
<sequence>MRPTWPTGQPVRPDGRFRIGSVTKAFVSTVALQLVAEGRLRLDDPIERYLPGLVPNGGAISVRQLLNHTSGLFDYLEDPQFFYQDEASLRDWVNGSSRWQDYQPEQLIAVGFAHPPYFAPGEGWKYSNTNYVLAGMLIEKLTGNSWQSEVKRRIVKPLHLDDTTFPDSETGLRGPHTRAYAKLAEGPADITRLNPTVADAAGNGISTAADLNRFHAALFGGKLLRPAEQAELKRTVPTGSGVSFYGLGVAQADFGCGPLWGHDGGIPGWGTLLFGTADGKRQVALSYNPYEGTDPSGLDAAVVNVAIKTLCGDGAATAAPADAAAALSALRGAGR</sequence>
<keyword evidence="3" id="KW-1185">Reference proteome</keyword>
<organism evidence="2 3">
    <name type="scientific">Kitasatospora putterlickiae</name>
    <dbReference type="NCBI Taxonomy" id="221725"/>
    <lineage>
        <taxon>Bacteria</taxon>
        <taxon>Bacillati</taxon>
        <taxon>Actinomycetota</taxon>
        <taxon>Actinomycetes</taxon>
        <taxon>Kitasatosporales</taxon>
        <taxon>Streptomycetaceae</taxon>
        <taxon>Kitasatospora</taxon>
    </lineage>
</organism>
<dbReference type="EMBL" id="BAAAKJ010000212">
    <property type="protein sequence ID" value="GAA1399084.1"/>
    <property type="molecule type" value="Genomic_DNA"/>
</dbReference>
<dbReference type="InterPro" id="IPR012338">
    <property type="entry name" value="Beta-lactam/transpept-like"/>
</dbReference>
<dbReference type="Gene3D" id="3.40.710.10">
    <property type="entry name" value="DD-peptidase/beta-lactamase superfamily"/>
    <property type="match status" value="1"/>
</dbReference>
<accession>A0ABN1Y6C4</accession>
<feature type="domain" description="Beta-lactamase-related" evidence="1">
    <location>
        <begin position="7"/>
        <end position="289"/>
    </location>
</feature>
<dbReference type="PANTHER" id="PTHR46825">
    <property type="entry name" value="D-ALANYL-D-ALANINE-CARBOXYPEPTIDASE/ENDOPEPTIDASE AMPH"/>
    <property type="match status" value="1"/>
</dbReference>
<dbReference type="InterPro" id="IPR001466">
    <property type="entry name" value="Beta-lactam-related"/>
</dbReference>
<dbReference type="Proteomes" id="UP001499863">
    <property type="component" value="Unassembled WGS sequence"/>
</dbReference>
<evidence type="ECO:0000313" key="3">
    <source>
        <dbReference type="Proteomes" id="UP001499863"/>
    </source>
</evidence>
<evidence type="ECO:0000313" key="2">
    <source>
        <dbReference type="EMBL" id="GAA1399084.1"/>
    </source>
</evidence>
<proteinExistence type="predicted"/>
<dbReference type="RefSeq" id="WP_344337470.1">
    <property type="nucleotide sequence ID" value="NZ_BAAAKJ010000212.1"/>
</dbReference>
<protein>
    <recommendedName>
        <fullName evidence="1">Beta-lactamase-related domain-containing protein</fullName>
    </recommendedName>
</protein>
<evidence type="ECO:0000259" key="1">
    <source>
        <dbReference type="Pfam" id="PF00144"/>
    </source>
</evidence>
<reference evidence="2 3" key="1">
    <citation type="journal article" date="2019" name="Int. J. Syst. Evol. Microbiol.">
        <title>The Global Catalogue of Microorganisms (GCM) 10K type strain sequencing project: providing services to taxonomists for standard genome sequencing and annotation.</title>
        <authorList>
            <consortium name="The Broad Institute Genomics Platform"/>
            <consortium name="The Broad Institute Genome Sequencing Center for Infectious Disease"/>
            <person name="Wu L."/>
            <person name="Ma J."/>
        </authorList>
    </citation>
    <scope>NUCLEOTIDE SEQUENCE [LARGE SCALE GENOMIC DNA]</scope>
    <source>
        <strain evidence="2 3">JCM 12393</strain>
    </source>
</reference>
<dbReference type="InterPro" id="IPR050491">
    <property type="entry name" value="AmpC-like"/>
</dbReference>
<comment type="caution">
    <text evidence="2">The sequence shown here is derived from an EMBL/GenBank/DDBJ whole genome shotgun (WGS) entry which is preliminary data.</text>
</comment>
<dbReference type="SUPFAM" id="SSF56601">
    <property type="entry name" value="beta-lactamase/transpeptidase-like"/>
    <property type="match status" value="1"/>
</dbReference>
<gene>
    <name evidence="2" type="ORF">GCM10009639_38300</name>
</gene>
<name>A0ABN1Y6C4_9ACTN</name>
<dbReference type="Pfam" id="PF00144">
    <property type="entry name" value="Beta-lactamase"/>
    <property type="match status" value="1"/>
</dbReference>